<evidence type="ECO:0000313" key="4">
    <source>
        <dbReference type="EMBL" id="EOA54552.1"/>
    </source>
</evidence>
<dbReference type="EMBL" id="AQHY01000025">
    <property type="protein sequence ID" value="EOA54552.1"/>
    <property type="molecule type" value="Genomic_DNA"/>
</dbReference>
<dbReference type="AlphaFoldDB" id="U6REQ7"/>
<dbReference type="eggNOG" id="COG3712">
    <property type="taxonomic scope" value="Bacteria"/>
</dbReference>
<name>U6REQ7_9BACT</name>
<dbReference type="PIRSF" id="PIRSF018266">
    <property type="entry name" value="FecR"/>
    <property type="match status" value="1"/>
</dbReference>
<dbReference type="HOGENOM" id="CLU_050192_2_3_10"/>
<dbReference type="OrthoDB" id="1452822at2"/>
<feature type="transmembrane region" description="Helical" evidence="1">
    <location>
        <begin position="83"/>
        <end position="103"/>
    </location>
</feature>
<dbReference type="FunFam" id="2.60.120.1440:FF:000001">
    <property type="entry name" value="Putative anti-sigma factor"/>
    <property type="match status" value="1"/>
</dbReference>
<evidence type="ECO:0000259" key="2">
    <source>
        <dbReference type="Pfam" id="PF04773"/>
    </source>
</evidence>
<keyword evidence="1" id="KW-0812">Transmembrane</keyword>
<dbReference type="PANTHER" id="PTHR30273">
    <property type="entry name" value="PERIPLASMIC SIGNAL SENSOR AND SIGMA FACTOR ACTIVATOR FECR-RELATED"/>
    <property type="match status" value="1"/>
</dbReference>
<dbReference type="Gene3D" id="2.60.120.1440">
    <property type="match status" value="1"/>
</dbReference>
<feature type="domain" description="Protein FecR C-terminal" evidence="3">
    <location>
        <begin position="255"/>
        <end position="324"/>
    </location>
</feature>
<dbReference type="InterPro" id="IPR012373">
    <property type="entry name" value="Ferrdict_sens_TM"/>
</dbReference>
<accession>U6REQ7</accession>
<gene>
    <name evidence="4" type="ORF">HMPREF1534_01945</name>
</gene>
<dbReference type="Gene3D" id="3.55.50.30">
    <property type="match status" value="1"/>
</dbReference>
<dbReference type="PANTHER" id="PTHR30273:SF2">
    <property type="entry name" value="PROTEIN FECR"/>
    <property type="match status" value="1"/>
</dbReference>
<evidence type="ECO:0000256" key="1">
    <source>
        <dbReference type="SAM" id="Phobius"/>
    </source>
</evidence>
<evidence type="ECO:0000259" key="3">
    <source>
        <dbReference type="Pfam" id="PF16344"/>
    </source>
</evidence>
<feature type="domain" description="FecR protein" evidence="2">
    <location>
        <begin position="118"/>
        <end position="209"/>
    </location>
</feature>
<reference evidence="4 5" key="1">
    <citation type="submission" date="2013-04" db="EMBL/GenBank/DDBJ databases">
        <title>The Genome Sequence of Bacteroides massiliensis DSM 17679.</title>
        <authorList>
            <consortium name="The Broad Institute Genomics Platform"/>
            <person name="Earl A."/>
            <person name="Ward D."/>
            <person name="Feldgarden M."/>
            <person name="Gevers D."/>
            <person name="Martens E."/>
            <person name="Fenner L."/>
            <person name="Roux V."/>
            <person name="Mallet M.N."/>
            <person name="Raoult D."/>
            <person name="Walker B."/>
            <person name="Young S."/>
            <person name="Zeng Q."/>
            <person name="Gargeya S."/>
            <person name="Fitzgerald M."/>
            <person name="Haas B."/>
            <person name="Abouelleil A."/>
            <person name="Allen A.W."/>
            <person name="Alvarado L."/>
            <person name="Arachchi H.M."/>
            <person name="Berlin A.M."/>
            <person name="Chapman S.B."/>
            <person name="Gainer-Dewar J."/>
            <person name="Goldberg J."/>
            <person name="Griggs A."/>
            <person name="Gujja S."/>
            <person name="Hansen M."/>
            <person name="Howarth C."/>
            <person name="Imamovic A."/>
            <person name="Ireland A."/>
            <person name="Larimer J."/>
            <person name="McCowan C."/>
            <person name="Murphy C."/>
            <person name="Pearson M."/>
            <person name="Poon T.W."/>
            <person name="Priest M."/>
            <person name="Roberts A."/>
            <person name="Saif S."/>
            <person name="Shea T."/>
            <person name="Sisk P."/>
            <person name="Sykes S."/>
            <person name="Wortman J."/>
            <person name="Nusbaum C."/>
            <person name="Birren B."/>
        </authorList>
    </citation>
    <scope>NUCLEOTIDE SEQUENCE [LARGE SCALE GENOMIC DNA]</scope>
    <source>
        <strain evidence="5">B84634 / Timone 84634 / DSM 17679 / JCM 13223</strain>
    </source>
</reference>
<evidence type="ECO:0008006" key="6">
    <source>
        <dbReference type="Google" id="ProtNLM"/>
    </source>
</evidence>
<organism evidence="4 5">
    <name type="scientific">Phocaeicola massiliensis B84634 = Timone 84634 = DSM 17679 = JCM 13223</name>
    <dbReference type="NCBI Taxonomy" id="1121098"/>
    <lineage>
        <taxon>Bacteria</taxon>
        <taxon>Pseudomonadati</taxon>
        <taxon>Bacteroidota</taxon>
        <taxon>Bacteroidia</taxon>
        <taxon>Bacteroidales</taxon>
        <taxon>Bacteroidaceae</taxon>
        <taxon>Phocaeicola</taxon>
    </lineage>
</organism>
<dbReference type="GeneID" id="60062100"/>
<sequence length="334" mass="38165">MSNAYKIIHYFISGASSREIKEKVWKWLIDSHGQPEKEAALKQVWDESSYKADQSTAESYRNFCRKAALVPPSKITHNRFYRIIRAAVVLLIPLFSMLAAYLYTDTYTKNIEQVEYLVPQGKKHEIILPDGSHVYLNAGTLLVYPKKFIGKMRTVYLMGEGNFHVKKDQKHPFIVKTSSLKIKVLGTKFNVCAYGNEDKTVTTLESGSVMIQKPTEEPITVLSPNEQLEYHNTTGEFQKRKIDASIYSGWTKGELNFVSQSLKEIVKSLERTYNVHILLPPTLNTTDLYTIKFKHQSSINDVLNIITKTIGNLSYTIEDDNIILEYLPKKKGGK</sequence>
<keyword evidence="1" id="KW-0472">Membrane</keyword>
<proteinExistence type="predicted"/>
<protein>
    <recommendedName>
        <fullName evidence="6">FecR protein domain-containing protein</fullName>
    </recommendedName>
</protein>
<comment type="caution">
    <text evidence="4">The sequence shown here is derived from an EMBL/GenBank/DDBJ whole genome shotgun (WGS) entry which is preliminary data.</text>
</comment>
<keyword evidence="5" id="KW-1185">Reference proteome</keyword>
<dbReference type="RefSeq" id="WP_005940274.1">
    <property type="nucleotide sequence ID" value="NZ_KB890342.1"/>
</dbReference>
<dbReference type="InterPro" id="IPR006860">
    <property type="entry name" value="FecR"/>
</dbReference>
<dbReference type="InterPro" id="IPR032508">
    <property type="entry name" value="FecR_C"/>
</dbReference>
<dbReference type="Pfam" id="PF04773">
    <property type="entry name" value="FecR"/>
    <property type="match status" value="1"/>
</dbReference>
<keyword evidence="1" id="KW-1133">Transmembrane helix</keyword>
<dbReference type="Proteomes" id="UP000017831">
    <property type="component" value="Unassembled WGS sequence"/>
</dbReference>
<dbReference type="GO" id="GO:0016989">
    <property type="term" value="F:sigma factor antagonist activity"/>
    <property type="evidence" value="ECO:0007669"/>
    <property type="project" value="TreeGrafter"/>
</dbReference>
<dbReference type="STRING" id="1121098.HMPREF1534_01945"/>
<dbReference type="PATRIC" id="fig|1121098.3.peg.1973"/>
<evidence type="ECO:0000313" key="5">
    <source>
        <dbReference type="Proteomes" id="UP000017831"/>
    </source>
</evidence>
<dbReference type="Pfam" id="PF16344">
    <property type="entry name" value="FecR_C"/>
    <property type="match status" value="1"/>
</dbReference>